<feature type="compositionally biased region" description="Basic and acidic residues" evidence="13">
    <location>
        <begin position="25"/>
        <end position="39"/>
    </location>
</feature>
<evidence type="ECO:0000256" key="3">
    <source>
        <dbReference type="ARBA" id="ARBA00022491"/>
    </source>
</evidence>
<dbReference type="InterPro" id="IPR037231">
    <property type="entry name" value="NAP-like_sf"/>
</dbReference>
<dbReference type="GO" id="GO:0008270">
    <property type="term" value="F:zinc ion binding"/>
    <property type="evidence" value="ECO:0007669"/>
    <property type="project" value="UniProtKB-KW"/>
</dbReference>
<dbReference type="Proteomes" id="UP001239994">
    <property type="component" value="Unassembled WGS sequence"/>
</dbReference>
<keyword evidence="6" id="KW-0862">Zinc</keyword>
<evidence type="ECO:0000256" key="11">
    <source>
        <dbReference type="PROSITE-ProRule" id="PRU00089"/>
    </source>
</evidence>
<gene>
    <name evidence="15" type="ORF">P4O66_022918</name>
</gene>
<reference evidence="15" key="1">
    <citation type="submission" date="2023-03" db="EMBL/GenBank/DDBJ databases">
        <title>Electrophorus voltai genome.</title>
        <authorList>
            <person name="Bian C."/>
        </authorList>
    </citation>
    <scope>NUCLEOTIDE SEQUENCE</scope>
    <source>
        <strain evidence="15">CB-2022</strain>
        <tissue evidence="15">Muscle</tissue>
    </source>
</reference>
<feature type="coiled-coil region" evidence="12">
    <location>
        <begin position="635"/>
        <end position="662"/>
    </location>
</feature>
<feature type="non-terminal residue" evidence="15">
    <location>
        <position position="940"/>
    </location>
</feature>
<evidence type="ECO:0000256" key="4">
    <source>
        <dbReference type="ARBA" id="ARBA00022723"/>
    </source>
</evidence>
<feature type="region of interest" description="Disordered" evidence="13">
    <location>
        <begin position="1"/>
        <end position="63"/>
    </location>
</feature>
<evidence type="ECO:0000256" key="8">
    <source>
        <dbReference type="ARBA" id="ARBA00023125"/>
    </source>
</evidence>
<dbReference type="GO" id="GO:0005634">
    <property type="term" value="C:nucleus"/>
    <property type="evidence" value="ECO:0007669"/>
    <property type="project" value="UniProtKB-SubCell"/>
</dbReference>
<dbReference type="Gene3D" id="1.10.10.10">
    <property type="entry name" value="Winged helix-like DNA-binding domain superfamily/Winged helix DNA-binding domain"/>
    <property type="match status" value="1"/>
</dbReference>
<dbReference type="SUPFAM" id="SSF143113">
    <property type="entry name" value="NAP-like"/>
    <property type="match status" value="1"/>
</dbReference>
<evidence type="ECO:0000256" key="10">
    <source>
        <dbReference type="ARBA" id="ARBA00023242"/>
    </source>
</evidence>
<dbReference type="InterPro" id="IPR001766">
    <property type="entry name" value="Fork_head_dom"/>
</dbReference>
<dbReference type="EMBL" id="JAROKS010000009">
    <property type="protein sequence ID" value="KAK1801226.1"/>
    <property type="molecule type" value="Genomic_DNA"/>
</dbReference>
<dbReference type="InterPro" id="IPR036388">
    <property type="entry name" value="WH-like_DNA-bd_sf"/>
</dbReference>
<feature type="compositionally biased region" description="Low complexity" evidence="13">
    <location>
        <begin position="568"/>
        <end position="578"/>
    </location>
</feature>
<feature type="compositionally biased region" description="Low complexity" evidence="13">
    <location>
        <begin position="601"/>
        <end position="614"/>
    </location>
</feature>
<feature type="compositionally biased region" description="Acidic residues" evidence="13">
    <location>
        <begin position="911"/>
        <end position="924"/>
    </location>
</feature>
<name>A0AAD9E0Z0_9TELE</name>
<feature type="domain" description="Fork-head" evidence="14">
    <location>
        <begin position="296"/>
        <end position="391"/>
    </location>
</feature>
<comment type="caution">
    <text evidence="15">The sequence shown here is derived from an EMBL/GenBank/DDBJ whole genome shotgun (WGS) entry which is preliminary data.</text>
</comment>
<dbReference type="PANTHER" id="PTHR45796">
    <property type="entry name" value="FORKHEAD BOX P, ISOFORM C"/>
    <property type="match status" value="1"/>
</dbReference>
<keyword evidence="4" id="KW-0479">Metal-binding</keyword>
<proteinExistence type="inferred from homology"/>
<dbReference type="Pfam" id="PF00956">
    <property type="entry name" value="NAP"/>
    <property type="match status" value="1"/>
</dbReference>
<dbReference type="PROSITE" id="PS00658">
    <property type="entry name" value="FORK_HEAD_2"/>
    <property type="match status" value="1"/>
</dbReference>
<dbReference type="Pfam" id="PF16159">
    <property type="entry name" value="FOXP-CC"/>
    <property type="match status" value="1"/>
</dbReference>
<feature type="region of interest" description="Disordered" evidence="13">
    <location>
        <begin position="115"/>
        <end position="151"/>
    </location>
</feature>
<dbReference type="Gene3D" id="3.30.1120.90">
    <property type="entry name" value="Nucleosome assembly protein"/>
    <property type="match status" value="1"/>
</dbReference>
<keyword evidence="10 11" id="KW-0539">Nucleus</keyword>
<dbReference type="SMART" id="SM00339">
    <property type="entry name" value="FH"/>
    <property type="match status" value="1"/>
</dbReference>
<evidence type="ECO:0000259" key="14">
    <source>
        <dbReference type="PROSITE" id="PS50039"/>
    </source>
</evidence>
<evidence type="ECO:0000256" key="13">
    <source>
        <dbReference type="SAM" id="MobiDB-lite"/>
    </source>
</evidence>
<dbReference type="PROSITE" id="PS50039">
    <property type="entry name" value="FORK_HEAD_3"/>
    <property type="match status" value="1"/>
</dbReference>
<dbReference type="InterPro" id="IPR002164">
    <property type="entry name" value="NAP_family"/>
</dbReference>
<dbReference type="PROSITE" id="PS00028">
    <property type="entry name" value="ZINC_FINGER_C2H2_1"/>
    <property type="match status" value="1"/>
</dbReference>
<dbReference type="InterPro" id="IPR030456">
    <property type="entry name" value="TF_fork_head_CS_2"/>
</dbReference>
<feature type="region of interest" description="Disordered" evidence="13">
    <location>
        <begin position="839"/>
        <end position="940"/>
    </location>
</feature>
<evidence type="ECO:0000256" key="1">
    <source>
        <dbReference type="ARBA" id="ARBA00004123"/>
    </source>
</evidence>
<evidence type="ECO:0000313" key="15">
    <source>
        <dbReference type="EMBL" id="KAK1801226.1"/>
    </source>
</evidence>
<dbReference type="PRINTS" id="PR00053">
    <property type="entry name" value="FORKHEAD"/>
</dbReference>
<dbReference type="InterPro" id="IPR050998">
    <property type="entry name" value="FOXP"/>
</dbReference>
<feature type="compositionally biased region" description="Basic and acidic residues" evidence="13">
    <location>
        <begin position="407"/>
        <end position="434"/>
    </location>
</feature>
<feature type="compositionally biased region" description="Polar residues" evidence="13">
    <location>
        <begin position="394"/>
        <end position="406"/>
    </location>
</feature>
<keyword evidence="3" id="KW-0678">Repressor</keyword>
<feature type="compositionally biased region" description="Polar residues" evidence="13">
    <location>
        <begin position="115"/>
        <end position="126"/>
    </location>
</feature>
<evidence type="ECO:0000256" key="5">
    <source>
        <dbReference type="ARBA" id="ARBA00022771"/>
    </source>
</evidence>
<dbReference type="Gene3D" id="1.20.5.1500">
    <property type="match status" value="1"/>
</dbReference>
<feature type="compositionally biased region" description="Polar residues" evidence="13">
    <location>
        <begin position="136"/>
        <end position="151"/>
    </location>
</feature>
<accession>A0AAD9E0Z0</accession>
<feature type="compositionally biased region" description="Basic and acidic residues" evidence="13">
    <location>
        <begin position="558"/>
        <end position="567"/>
    </location>
</feature>
<evidence type="ECO:0000256" key="9">
    <source>
        <dbReference type="ARBA" id="ARBA00023163"/>
    </source>
</evidence>
<feature type="compositionally biased region" description="Acidic residues" evidence="13">
    <location>
        <begin position="585"/>
        <end position="600"/>
    </location>
</feature>
<feature type="region of interest" description="Disordered" evidence="13">
    <location>
        <begin position="525"/>
        <end position="621"/>
    </location>
</feature>
<feature type="compositionally biased region" description="Polar residues" evidence="13">
    <location>
        <begin position="844"/>
        <end position="856"/>
    </location>
</feature>
<keyword evidence="5" id="KW-0863">Zinc-finger</keyword>
<dbReference type="Gene3D" id="1.20.5.340">
    <property type="match status" value="1"/>
</dbReference>
<evidence type="ECO:0000256" key="6">
    <source>
        <dbReference type="ARBA" id="ARBA00022833"/>
    </source>
</evidence>
<dbReference type="AlphaFoldDB" id="A0AAD9E0Z0"/>
<keyword evidence="16" id="KW-1185">Reference proteome</keyword>
<dbReference type="FunFam" id="1.10.10.10:FF:000010">
    <property type="entry name" value="Forkhead box P2 isoform B"/>
    <property type="match status" value="1"/>
</dbReference>
<dbReference type="CDD" id="cd20066">
    <property type="entry name" value="FH_FOXP3"/>
    <property type="match status" value="1"/>
</dbReference>
<feature type="DNA-binding region" description="Fork-head" evidence="11">
    <location>
        <begin position="296"/>
        <end position="391"/>
    </location>
</feature>
<comment type="similarity">
    <text evidence="2">Belongs to the nucleosome assembly protein (NAP) family.</text>
</comment>
<feature type="region of interest" description="Disordered" evidence="13">
    <location>
        <begin position="377"/>
        <end position="513"/>
    </location>
</feature>
<keyword evidence="7" id="KW-0805">Transcription regulation</keyword>
<evidence type="ECO:0000256" key="7">
    <source>
        <dbReference type="ARBA" id="ARBA00023015"/>
    </source>
</evidence>
<protein>
    <recommendedName>
        <fullName evidence="14">Fork-head domain-containing protein</fullName>
    </recommendedName>
</protein>
<dbReference type="PANTHER" id="PTHR45796:SF2">
    <property type="entry name" value="FORKHEAD BOX P3"/>
    <property type="match status" value="1"/>
</dbReference>
<dbReference type="GO" id="GO:0001227">
    <property type="term" value="F:DNA-binding transcription repressor activity, RNA polymerase II-specific"/>
    <property type="evidence" value="ECO:0007669"/>
    <property type="project" value="TreeGrafter"/>
</dbReference>
<evidence type="ECO:0000256" key="12">
    <source>
        <dbReference type="SAM" id="Coils"/>
    </source>
</evidence>
<dbReference type="InterPro" id="IPR047413">
    <property type="entry name" value="FH_FOXP3"/>
</dbReference>
<sequence length="940" mass="104412">MLHNGAGASRGQAGCSRTAAGAAEQHAHHQEDEPSEISRSHLKSRASSSPLTSAQCVMSKSSSEKSNNECLQFKLQRPSVLRKGSQALPQIFSNQVALDDCQTEIVCKAEFENSLPDNPTYGTSHPSSRDKGSGPSLKQSTPDRPTEPSQVSLEGLLSAKGVCRWPDCKEVFTEFTHFLKHLYSEHPLGDQTIDQWKIQKNVVQHMENQLTVEKQRLQAMYLYLFDIRSCAESSPNLKQSSGPSGNLQASQGVASFHGNNRVQAEMLLPGYWQIPTSQFIPGIVPSIEYYKYTNIRPPFTYAAMIRWAILESPDKQLTLNDIYHWFTRMFSYFRHNTATWKNAVRHNLSLHKCFVRVDGGKGSVWTVDEAEFLRRKGQKIHSSKPSELKKRSASPRQESDSPLSKQSKVDDEKDREIDSSQRADKDVAQDKYEDSPPDNNSVVEGDKQRYGGGTNGTQSTSDADGGSDSRVSAKEGKLDALTHTAEVGDAAESENGCQPSTSHKEQSDSAAIAAAEALASLTGVGDVDDDSKEMPCSSKQAFGRKLADKFNRPSCSKESTKPERGQHAEAAAADSSSSLLNCAEREDEEQVHYMDEEDDSLPGSSSTASSSIASDNDDNEDGECAIVSVKMAPEVRQSVALLAQVQMRLDALEKKGARLHQRLEMKMGRQRRPHLDQRGAITQTIPGFWLLNHPHLSAHIDENDEDALSYMTNLEIMSVYFVPFALLCLTQIETFKNNKLGYRICFHFRRNPFFQNKVIVKELHLGMGGSPVSFSNPILWHRGQNLTGNGESRRTSRGVYQSFFHWFSDHSSPGGDDIAQILKDDLYRNPLRYYLTPLWEPRENGSTPKPPDNSNGDECVIISDSDDDQEVVSQDQCQEPEEEVDDGGEDNGQVAGSDDSEQEAGEYSLEEREEEEVDVEEVDESRDSSGCEVRGQGLEE</sequence>
<dbReference type="GO" id="GO:0000978">
    <property type="term" value="F:RNA polymerase II cis-regulatory region sequence-specific DNA binding"/>
    <property type="evidence" value="ECO:0007669"/>
    <property type="project" value="TreeGrafter"/>
</dbReference>
<keyword evidence="12" id="KW-0175">Coiled coil</keyword>
<comment type="subcellular location">
    <subcellularLocation>
        <location evidence="1 11">Nucleus</location>
    </subcellularLocation>
</comment>
<dbReference type="InterPro" id="IPR013087">
    <property type="entry name" value="Znf_C2H2_type"/>
</dbReference>
<dbReference type="SUPFAM" id="SSF46785">
    <property type="entry name" value="Winged helix' DNA-binding domain"/>
    <property type="match status" value="1"/>
</dbReference>
<organism evidence="15 16">
    <name type="scientific">Electrophorus voltai</name>
    <dbReference type="NCBI Taxonomy" id="2609070"/>
    <lineage>
        <taxon>Eukaryota</taxon>
        <taxon>Metazoa</taxon>
        <taxon>Chordata</taxon>
        <taxon>Craniata</taxon>
        <taxon>Vertebrata</taxon>
        <taxon>Euteleostomi</taxon>
        <taxon>Actinopterygii</taxon>
        <taxon>Neopterygii</taxon>
        <taxon>Teleostei</taxon>
        <taxon>Ostariophysi</taxon>
        <taxon>Gymnotiformes</taxon>
        <taxon>Gymnotoidei</taxon>
        <taxon>Gymnotidae</taxon>
        <taxon>Electrophorus</taxon>
    </lineage>
</organism>
<feature type="compositionally biased region" description="Acidic residues" evidence="13">
    <location>
        <begin position="878"/>
        <end position="889"/>
    </location>
</feature>
<dbReference type="InterPro" id="IPR032354">
    <property type="entry name" value="FOXP-CC"/>
</dbReference>
<evidence type="ECO:0000256" key="2">
    <source>
        <dbReference type="ARBA" id="ARBA00009947"/>
    </source>
</evidence>
<keyword evidence="9" id="KW-0804">Transcription</keyword>
<dbReference type="Pfam" id="PF00250">
    <property type="entry name" value="Forkhead"/>
    <property type="match status" value="1"/>
</dbReference>
<keyword evidence="8 11" id="KW-0238">DNA-binding</keyword>
<evidence type="ECO:0000313" key="16">
    <source>
        <dbReference type="Proteomes" id="UP001239994"/>
    </source>
</evidence>
<feature type="compositionally biased region" description="Basic and acidic residues" evidence="13">
    <location>
        <begin position="471"/>
        <end position="480"/>
    </location>
</feature>
<dbReference type="GO" id="GO:0006334">
    <property type="term" value="P:nucleosome assembly"/>
    <property type="evidence" value="ECO:0007669"/>
    <property type="project" value="InterPro"/>
</dbReference>
<dbReference type="InterPro" id="IPR036390">
    <property type="entry name" value="WH_DNA-bd_sf"/>
</dbReference>